<dbReference type="EMBL" id="UYSU01032808">
    <property type="protein sequence ID" value="VDL90665.1"/>
    <property type="molecule type" value="Genomic_DNA"/>
</dbReference>
<dbReference type="AlphaFoldDB" id="A0A183SJ82"/>
<dbReference type="PANTHER" id="PTHR46515">
    <property type="entry name" value="TATA ELEMENT MODULATORY FACTOR TMF1"/>
    <property type="match status" value="1"/>
</dbReference>
<dbReference type="OrthoDB" id="74178at2759"/>
<protein>
    <submittedName>
        <fullName evidence="6">TMF_TATA_bd domain-containing protein</fullName>
    </submittedName>
</protein>
<feature type="region of interest" description="Disordered" evidence="2">
    <location>
        <begin position="244"/>
        <end position="271"/>
    </location>
</feature>
<feature type="coiled-coil region" evidence="1">
    <location>
        <begin position="209"/>
        <end position="243"/>
    </location>
</feature>
<dbReference type="GO" id="GO:0005794">
    <property type="term" value="C:Golgi apparatus"/>
    <property type="evidence" value="ECO:0007669"/>
    <property type="project" value="TreeGrafter"/>
</dbReference>
<evidence type="ECO:0000313" key="4">
    <source>
        <dbReference type="EMBL" id="VDL90665.1"/>
    </source>
</evidence>
<feature type="coiled-coil region" evidence="1">
    <location>
        <begin position="273"/>
        <end position="300"/>
    </location>
</feature>
<dbReference type="GO" id="GO:0005783">
    <property type="term" value="C:endoplasmic reticulum"/>
    <property type="evidence" value="ECO:0007669"/>
    <property type="project" value="TreeGrafter"/>
</dbReference>
<proteinExistence type="predicted"/>
<keyword evidence="5" id="KW-1185">Reference proteome</keyword>
<feature type="domain" description="TATA element modulatory factor 1 TATA binding" evidence="3">
    <location>
        <begin position="349"/>
        <end position="386"/>
    </location>
</feature>
<gene>
    <name evidence="4" type="ORF">SSLN_LOCUS4280</name>
</gene>
<reference evidence="6" key="1">
    <citation type="submission" date="2016-06" db="UniProtKB">
        <authorList>
            <consortium name="WormBaseParasite"/>
        </authorList>
    </citation>
    <scope>IDENTIFICATION</scope>
</reference>
<name>A0A183SJ82_SCHSO</name>
<evidence type="ECO:0000256" key="2">
    <source>
        <dbReference type="SAM" id="MobiDB-lite"/>
    </source>
</evidence>
<feature type="region of interest" description="Disordered" evidence="2">
    <location>
        <begin position="312"/>
        <end position="341"/>
    </location>
</feature>
<dbReference type="STRING" id="70667.A0A183SJ82"/>
<evidence type="ECO:0000313" key="6">
    <source>
        <dbReference type="WBParaSite" id="SSLN_0000442701-mRNA-1"/>
    </source>
</evidence>
<accession>A0A183SJ82</accession>
<dbReference type="PANTHER" id="PTHR46515:SF1">
    <property type="entry name" value="TATA ELEMENT MODULATORY FACTOR"/>
    <property type="match status" value="1"/>
</dbReference>
<evidence type="ECO:0000256" key="1">
    <source>
        <dbReference type="SAM" id="Coils"/>
    </source>
</evidence>
<evidence type="ECO:0000259" key="3">
    <source>
        <dbReference type="Pfam" id="PF12325"/>
    </source>
</evidence>
<organism evidence="6">
    <name type="scientific">Schistocephalus solidus</name>
    <name type="common">Tapeworm</name>
    <dbReference type="NCBI Taxonomy" id="70667"/>
    <lineage>
        <taxon>Eukaryota</taxon>
        <taxon>Metazoa</taxon>
        <taxon>Spiralia</taxon>
        <taxon>Lophotrochozoa</taxon>
        <taxon>Platyhelminthes</taxon>
        <taxon>Cestoda</taxon>
        <taxon>Eucestoda</taxon>
        <taxon>Diphyllobothriidea</taxon>
        <taxon>Diphyllobothriidae</taxon>
        <taxon>Schistocephalus</taxon>
    </lineage>
</organism>
<reference evidence="4 5" key="2">
    <citation type="submission" date="2018-11" db="EMBL/GenBank/DDBJ databases">
        <authorList>
            <consortium name="Pathogen Informatics"/>
        </authorList>
    </citation>
    <scope>NUCLEOTIDE SEQUENCE [LARGE SCALE GENOMIC DNA]</scope>
    <source>
        <strain evidence="4 5">NST_G2</strain>
    </source>
</reference>
<evidence type="ECO:0000313" key="5">
    <source>
        <dbReference type="Proteomes" id="UP000275846"/>
    </source>
</evidence>
<dbReference type="WBParaSite" id="SSLN_0000442701-mRNA-1">
    <property type="protein sequence ID" value="SSLN_0000442701-mRNA-1"/>
    <property type="gene ID" value="SSLN_0000442701"/>
</dbReference>
<keyword evidence="1" id="KW-0175">Coiled coil</keyword>
<dbReference type="Proteomes" id="UP000275846">
    <property type="component" value="Unassembled WGS sequence"/>
</dbReference>
<dbReference type="InterPro" id="IPR022091">
    <property type="entry name" value="TMF_TATA-bd"/>
</dbReference>
<dbReference type="InterPro" id="IPR052602">
    <property type="entry name" value="Growth_transcription_reg"/>
</dbReference>
<dbReference type="Pfam" id="PF12325">
    <property type="entry name" value="TMF_TATA_bd"/>
    <property type="match status" value="1"/>
</dbReference>
<feature type="coiled-coil region" evidence="1">
    <location>
        <begin position="146"/>
        <end position="180"/>
    </location>
</feature>
<sequence>MGEKLEETQRYLSAANSRLEAMQGTEQKQAVLYEETDRLRIQIDEMRRAACKQQRNLEQAREQTAHELAYYRSRLANAEAQLELMGETASSVAKPLLSRIESLQGSLDSQTAAFEQTEQRLSAQIEELQVRLLASAQTDRDLKQSLTDSETSIATLQDELKRAKLEIEGLQKQLNVSAKQLQDKDAFLQKLQCDLMTANKKVLEVRSTCSSLEEENRTERDVSAQLRAELKEARTELQELASRTTSVAEGHVHNSPLSSSTSTSTLRQRDGEVTQLRRELVHLKEAREKLLSELSEQTSRANWFAQLAGVTGLTASPPPPPPPQSTDLRPNHLGEAAPISTESDSGLLLELQRRYELLLELYGEKLEESNELRMDLAEAKEAYKLQENHPGYQSASFGVRICTAFEYLRWCCSSADGRRQSESA</sequence>